<dbReference type="Proteomes" id="UP001054252">
    <property type="component" value="Unassembled WGS sequence"/>
</dbReference>
<comment type="caution">
    <text evidence="1">The sequence shown here is derived from an EMBL/GenBank/DDBJ whole genome shotgun (WGS) entry which is preliminary data.</text>
</comment>
<organism evidence="1 2">
    <name type="scientific">Rubroshorea leprosula</name>
    <dbReference type="NCBI Taxonomy" id="152421"/>
    <lineage>
        <taxon>Eukaryota</taxon>
        <taxon>Viridiplantae</taxon>
        <taxon>Streptophyta</taxon>
        <taxon>Embryophyta</taxon>
        <taxon>Tracheophyta</taxon>
        <taxon>Spermatophyta</taxon>
        <taxon>Magnoliopsida</taxon>
        <taxon>eudicotyledons</taxon>
        <taxon>Gunneridae</taxon>
        <taxon>Pentapetalae</taxon>
        <taxon>rosids</taxon>
        <taxon>malvids</taxon>
        <taxon>Malvales</taxon>
        <taxon>Dipterocarpaceae</taxon>
        <taxon>Rubroshorea</taxon>
    </lineage>
</organism>
<dbReference type="AlphaFoldDB" id="A0AAV5IHR7"/>
<reference evidence="1 2" key="1">
    <citation type="journal article" date="2021" name="Commun. Biol.">
        <title>The genome of Shorea leprosula (Dipterocarpaceae) highlights the ecological relevance of drought in aseasonal tropical rainforests.</title>
        <authorList>
            <person name="Ng K.K.S."/>
            <person name="Kobayashi M.J."/>
            <person name="Fawcett J.A."/>
            <person name="Hatakeyama M."/>
            <person name="Paape T."/>
            <person name="Ng C.H."/>
            <person name="Ang C.C."/>
            <person name="Tnah L.H."/>
            <person name="Lee C.T."/>
            <person name="Nishiyama T."/>
            <person name="Sese J."/>
            <person name="O'Brien M.J."/>
            <person name="Copetti D."/>
            <person name="Mohd Noor M.I."/>
            <person name="Ong R.C."/>
            <person name="Putra M."/>
            <person name="Sireger I.Z."/>
            <person name="Indrioko S."/>
            <person name="Kosugi Y."/>
            <person name="Izuno A."/>
            <person name="Isagi Y."/>
            <person name="Lee S.L."/>
            <person name="Shimizu K.K."/>
        </authorList>
    </citation>
    <scope>NUCLEOTIDE SEQUENCE [LARGE SCALE GENOMIC DNA]</scope>
    <source>
        <strain evidence="1">214</strain>
    </source>
</reference>
<dbReference type="EMBL" id="BPVZ01000017">
    <property type="protein sequence ID" value="GKV01472.1"/>
    <property type="molecule type" value="Genomic_DNA"/>
</dbReference>
<evidence type="ECO:0000313" key="1">
    <source>
        <dbReference type="EMBL" id="GKV01472.1"/>
    </source>
</evidence>
<gene>
    <name evidence="1" type="ORF">SLEP1_g14022</name>
</gene>
<accession>A0AAV5IHR7</accession>
<keyword evidence="2" id="KW-1185">Reference proteome</keyword>
<protein>
    <submittedName>
        <fullName evidence="1">Uncharacterized protein</fullName>
    </submittedName>
</protein>
<proteinExistence type="predicted"/>
<name>A0AAV5IHR7_9ROSI</name>
<sequence>MMCRHDMQNVEDKFSRVQFHCQLWFSLIPSKDSLQFQLRVFEGNR</sequence>
<evidence type="ECO:0000313" key="2">
    <source>
        <dbReference type="Proteomes" id="UP001054252"/>
    </source>
</evidence>